<dbReference type="Pfam" id="PF00144">
    <property type="entry name" value="Beta-lactamase"/>
    <property type="match status" value="1"/>
</dbReference>
<feature type="domain" description="Beta-lactamase-related" evidence="1">
    <location>
        <begin position="17"/>
        <end position="346"/>
    </location>
</feature>
<gene>
    <name evidence="2" type="ORF">ADIARSV_3420</name>
</gene>
<dbReference type="AlphaFoldDB" id="R9GNQ7"/>
<dbReference type="Gene3D" id="3.40.710.10">
    <property type="entry name" value="DD-peptidase/beta-lactamase superfamily"/>
    <property type="match status" value="1"/>
</dbReference>
<name>R9GNQ7_9SPHI</name>
<protein>
    <submittedName>
        <fullName evidence="2">Beta-lactamase class C and other penicillin binding protein</fullName>
    </submittedName>
</protein>
<sequence>MLSISVSSFSQKKKAEAEIKDIMKDLDVAGLSVVVVKHNKIIYTNCFGFQDIESNKVLKENALFRIASISKSFSATSIMQLVEAGKLSLSDDFSNLVGFKVRNPKFPNTVITLKMVMSHTSSINDSQGYFNLDSINPDKSRDFAKCYNDYAPGAGYEYCNLNYNMIGAVIEKTSGERFDQYIKGHVLDPLGLYGGYCVDSLDKSRFATLYEYDSLSRKLTPAPMAYEPRSELIKNYTMGYSTPVFSPTGGMKISATDLAKYMMMHMNYGQYNGVKIISKESALTMQTKVSEGEGGYGLALRGSHDLIQGKAMMGHTGSAYGLSSAMFFEPNEKFGIVVITNGSNPAYLPGGNDINAVLRKTINCLYSNFIK</sequence>
<dbReference type="SUPFAM" id="SSF56601">
    <property type="entry name" value="beta-lactamase/transpeptidase-like"/>
    <property type="match status" value="1"/>
</dbReference>
<dbReference type="STRING" id="1150600.ADIARSV_3420"/>
<dbReference type="PANTHER" id="PTHR46825">
    <property type="entry name" value="D-ALANYL-D-ALANINE-CARBOXYPEPTIDASE/ENDOPEPTIDASE AMPH"/>
    <property type="match status" value="1"/>
</dbReference>
<dbReference type="PATRIC" id="fig|1150600.3.peg.3388"/>
<dbReference type="Proteomes" id="UP000014174">
    <property type="component" value="Unassembled WGS sequence"/>
</dbReference>
<proteinExistence type="predicted"/>
<dbReference type="EMBL" id="AQPN01000116">
    <property type="protein sequence ID" value="EOR93341.1"/>
    <property type="molecule type" value="Genomic_DNA"/>
</dbReference>
<organism evidence="2 3">
    <name type="scientific">Arcticibacter svalbardensis MN12-7</name>
    <dbReference type="NCBI Taxonomy" id="1150600"/>
    <lineage>
        <taxon>Bacteria</taxon>
        <taxon>Pseudomonadati</taxon>
        <taxon>Bacteroidota</taxon>
        <taxon>Sphingobacteriia</taxon>
        <taxon>Sphingobacteriales</taxon>
        <taxon>Sphingobacteriaceae</taxon>
        <taxon>Arcticibacter</taxon>
    </lineage>
</organism>
<dbReference type="InterPro" id="IPR012338">
    <property type="entry name" value="Beta-lactam/transpept-like"/>
</dbReference>
<reference evidence="2 3" key="1">
    <citation type="journal article" date="2013" name="Genome Announc.">
        <title>Draft Genome Sequence of Arcticibacter svalbardensis Strain MN12-7T, a Member of the Family Sphingobacteriaceae Isolated from an Arctic Soil Sample.</title>
        <authorList>
            <person name="Shivaji S."/>
            <person name="Ara S."/>
            <person name="Prasad S."/>
            <person name="Manasa B.P."/>
            <person name="Begum Z."/>
            <person name="Singh A."/>
            <person name="Kumar Pinnaka A."/>
        </authorList>
    </citation>
    <scope>NUCLEOTIDE SEQUENCE [LARGE SCALE GENOMIC DNA]</scope>
    <source>
        <strain evidence="2 3">MN12-7</strain>
    </source>
</reference>
<keyword evidence="3" id="KW-1185">Reference proteome</keyword>
<evidence type="ECO:0000313" key="2">
    <source>
        <dbReference type="EMBL" id="EOR93341.1"/>
    </source>
</evidence>
<dbReference type="InterPro" id="IPR050491">
    <property type="entry name" value="AmpC-like"/>
</dbReference>
<comment type="caution">
    <text evidence="2">The sequence shown here is derived from an EMBL/GenBank/DDBJ whole genome shotgun (WGS) entry which is preliminary data.</text>
</comment>
<dbReference type="PANTHER" id="PTHR46825:SF9">
    <property type="entry name" value="BETA-LACTAMASE-RELATED DOMAIN-CONTAINING PROTEIN"/>
    <property type="match status" value="1"/>
</dbReference>
<accession>R9GNQ7</accession>
<evidence type="ECO:0000313" key="3">
    <source>
        <dbReference type="Proteomes" id="UP000014174"/>
    </source>
</evidence>
<dbReference type="eggNOG" id="COG1680">
    <property type="taxonomic scope" value="Bacteria"/>
</dbReference>
<evidence type="ECO:0000259" key="1">
    <source>
        <dbReference type="Pfam" id="PF00144"/>
    </source>
</evidence>
<dbReference type="InterPro" id="IPR001466">
    <property type="entry name" value="Beta-lactam-related"/>
</dbReference>